<keyword evidence="2" id="KW-1185">Reference proteome</keyword>
<proteinExistence type="predicted"/>
<sequence length="85" mass="9212">MTGSDARSFSQIGVHLGLDAEATCHTFADRPPILVIRVGAVSCSVSARKDIPEGLAAAVRFAGELTESAWRFELALRAHRRDFPM</sequence>
<reference evidence="1" key="1">
    <citation type="submission" date="2021-01" db="EMBL/GenBank/DDBJ databases">
        <title>Whole genome shotgun sequence of Sinosporangium siamense NBRC 109515.</title>
        <authorList>
            <person name="Komaki H."/>
            <person name="Tamura T."/>
        </authorList>
    </citation>
    <scope>NUCLEOTIDE SEQUENCE</scope>
    <source>
        <strain evidence="1">NBRC 109515</strain>
    </source>
</reference>
<evidence type="ECO:0000313" key="1">
    <source>
        <dbReference type="EMBL" id="GII97322.1"/>
    </source>
</evidence>
<comment type="caution">
    <text evidence="1">The sequence shown here is derived from an EMBL/GenBank/DDBJ whole genome shotgun (WGS) entry which is preliminary data.</text>
</comment>
<evidence type="ECO:0000313" key="2">
    <source>
        <dbReference type="Proteomes" id="UP000606172"/>
    </source>
</evidence>
<protein>
    <submittedName>
        <fullName evidence="1">Uncharacterized protein</fullName>
    </submittedName>
</protein>
<dbReference type="RefSeq" id="WP_204032964.1">
    <property type="nucleotide sequence ID" value="NZ_BOOW01000058.1"/>
</dbReference>
<gene>
    <name evidence="1" type="ORF">Ssi02_75530</name>
</gene>
<accession>A0A919VC78</accession>
<dbReference type="EMBL" id="BOOW01000058">
    <property type="protein sequence ID" value="GII97322.1"/>
    <property type="molecule type" value="Genomic_DNA"/>
</dbReference>
<dbReference type="AlphaFoldDB" id="A0A919VC78"/>
<name>A0A919VC78_9ACTN</name>
<organism evidence="1 2">
    <name type="scientific">Sinosporangium siamense</name>
    <dbReference type="NCBI Taxonomy" id="1367973"/>
    <lineage>
        <taxon>Bacteria</taxon>
        <taxon>Bacillati</taxon>
        <taxon>Actinomycetota</taxon>
        <taxon>Actinomycetes</taxon>
        <taxon>Streptosporangiales</taxon>
        <taxon>Streptosporangiaceae</taxon>
        <taxon>Sinosporangium</taxon>
    </lineage>
</organism>
<dbReference type="Proteomes" id="UP000606172">
    <property type="component" value="Unassembled WGS sequence"/>
</dbReference>